<keyword evidence="3" id="KW-0808">Transferase</keyword>
<evidence type="ECO:0000256" key="1">
    <source>
        <dbReference type="SAM" id="MobiDB-lite"/>
    </source>
</evidence>
<dbReference type="InterPro" id="IPR011009">
    <property type="entry name" value="Kinase-like_dom_sf"/>
</dbReference>
<evidence type="ECO:0000313" key="3">
    <source>
        <dbReference type="EMBL" id="REH44966.1"/>
    </source>
</evidence>
<comment type="caution">
    <text evidence="3">The sequence shown here is derived from an EMBL/GenBank/DDBJ whole genome shotgun (WGS) entry which is preliminary data.</text>
</comment>
<proteinExistence type="predicted"/>
<keyword evidence="3" id="KW-0418">Kinase</keyword>
<feature type="domain" description="Aminoglycoside phosphotransferase" evidence="2">
    <location>
        <begin position="139"/>
        <end position="213"/>
    </location>
</feature>
<organism evidence="3 4">
    <name type="scientific">Kutzneria buriramensis</name>
    <dbReference type="NCBI Taxonomy" id="1045776"/>
    <lineage>
        <taxon>Bacteria</taxon>
        <taxon>Bacillati</taxon>
        <taxon>Actinomycetota</taxon>
        <taxon>Actinomycetes</taxon>
        <taxon>Pseudonocardiales</taxon>
        <taxon>Pseudonocardiaceae</taxon>
        <taxon>Kutzneria</taxon>
    </lineage>
</organism>
<dbReference type="Proteomes" id="UP000256269">
    <property type="component" value="Unassembled WGS sequence"/>
</dbReference>
<dbReference type="PANTHER" id="PTHR21310:SF42">
    <property type="entry name" value="BIFUNCTIONAL AAC_APH"/>
    <property type="match status" value="1"/>
</dbReference>
<protein>
    <submittedName>
        <fullName evidence="3">Aminoglycoside phosphotransferase (APT) family kinase protein</fullName>
    </submittedName>
</protein>
<feature type="domain" description="Aminoglycoside phosphotransferase" evidence="2">
    <location>
        <begin position="24"/>
        <end position="134"/>
    </location>
</feature>
<name>A0A3E0HHX8_9PSEU</name>
<gene>
    <name evidence="3" type="ORF">BCF44_108447</name>
</gene>
<dbReference type="Gene3D" id="3.30.200.20">
    <property type="entry name" value="Phosphorylase Kinase, domain 1"/>
    <property type="match status" value="1"/>
</dbReference>
<keyword evidence="4" id="KW-1185">Reference proteome</keyword>
<dbReference type="AlphaFoldDB" id="A0A3E0HHX8"/>
<reference evidence="3 4" key="1">
    <citation type="submission" date="2018-08" db="EMBL/GenBank/DDBJ databases">
        <title>Genomic Encyclopedia of Archaeal and Bacterial Type Strains, Phase II (KMG-II): from individual species to whole genera.</title>
        <authorList>
            <person name="Goeker M."/>
        </authorList>
    </citation>
    <scope>NUCLEOTIDE SEQUENCE [LARGE SCALE GENOMIC DNA]</scope>
    <source>
        <strain evidence="3 4">DSM 45791</strain>
    </source>
</reference>
<dbReference type="RefSeq" id="WP_246015535.1">
    <property type="nucleotide sequence ID" value="NZ_CP144375.1"/>
</dbReference>
<sequence length="253" mass="27419">MIDENLVRALLRDQHPDLAELALRPGPKGWDNEMWRLGETLAVRLPHATERASELLLKEFRLLPALDLPLPIPTPIRLGEPSARFPKHWTVVEWVPGEPADRSPITRHEAADTLAAFLKVLHQKAPADAPTHTFAPPDWTGTPVWLHGDLHPANVVTENGNLAGIIDFGEFCGGDPAIDLSAAWVLLPPGSAGRFFAAYGSVDDATIARARAWATRKAQALIEVGQAGDEGRPGGKPTWGPAGRRAQEALAWA</sequence>
<dbReference type="Pfam" id="PF01636">
    <property type="entry name" value="APH"/>
    <property type="match status" value="2"/>
</dbReference>
<dbReference type="PANTHER" id="PTHR21310">
    <property type="entry name" value="AMINOGLYCOSIDE PHOSPHOTRANSFERASE-RELATED-RELATED"/>
    <property type="match status" value="1"/>
</dbReference>
<accession>A0A3E0HHX8</accession>
<dbReference type="InterPro" id="IPR051678">
    <property type="entry name" value="AGP_Transferase"/>
</dbReference>
<dbReference type="Gene3D" id="3.90.1200.10">
    <property type="match status" value="1"/>
</dbReference>
<dbReference type="InterPro" id="IPR002575">
    <property type="entry name" value="Aminoglycoside_PTrfase"/>
</dbReference>
<dbReference type="SUPFAM" id="SSF56112">
    <property type="entry name" value="Protein kinase-like (PK-like)"/>
    <property type="match status" value="1"/>
</dbReference>
<evidence type="ECO:0000259" key="2">
    <source>
        <dbReference type="Pfam" id="PF01636"/>
    </source>
</evidence>
<dbReference type="GO" id="GO:0016301">
    <property type="term" value="F:kinase activity"/>
    <property type="evidence" value="ECO:0007669"/>
    <property type="project" value="UniProtKB-KW"/>
</dbReference>
<feature type="region of interest" description="Disordered" evidence="1">
    <location>
        <begin position="226"/>
        <end position="245"/>
    </location>
</feature>
<evidence type="ECO:0000313" key="4">
    <source>
        <dbReference type="Proteomes" id="UP000256269"/>
    </source>
</evidence>
<dbReference type="EMBL" id="QUNO01000008">
    <property type="protein sequence ID" value="REH44966.1"/>
    <property type="molecule type" value="Genomic_DNA"/>
</dbReference>